<dbReference type="AlphaFoldDB" id="A0A2W7HYA7"/>
<dbReference type="Gene3D" id="3.40.190.10">
    <property type="entry name" value="Periplasmic binding protein-like II"/>
    <property type="match status" value="1"/>
</dbReference>
<name>A0A2W7HYA7_9PROT</name>
<protein>
    <submittedName>
        <fullName evidence="3">Tripartite-type tricarboxylate transporter receptor subunit TctC</fullName>
    </submittedName>
</protein>
<accession>A0A2W7HYA7</accession>
<evidence type="ECO:0000313" key="4">
    <source>
        <dbReference type="Proteomes" id="UP000249688"/>
    </source>
</evidence>
<dbReference type="RefSeq" id="WP_245903709.1">
    <property type="nucleotide sequence ID" value="NZ_QKYU01000032.1"/>
</dbReference>
<dbReference type="PANTHER" id="PTHR42928:SF5">
    <property type="entry name" value="BLR1237 PROTEIN"/>
    <property type="match status" value="1"/>
</dbReference>
<comment type="caution">
    <text evidence="3">The sequence shown here is derived from an EMBL/GenBank/DDBJ whole genome shotgun (WGS) entry which is preliminary data.</text>
</comment>
<dbReference type="InterPro" id="IPR042100">
    <property type="entry name" value="Bug_dom1"/>
</dbReference>
<comment type="similarity">
    <text evidence="1">Belongs to the UPF0065 (bug) family.</text>
</comment>
<keyword evidence="2" id="KW-0732">Signal</keyword>
<organism evidence="3 4">
    <name type="scientific">Humitalea rosea</name>
    <dbReference type="NCBI Taxonomy" id="990373"/>
    <lineage>
        <taxon>Bacteria</taxon>
        <taxon>Pseudomonadati</taxon>
        <taxon>Pseudomonadota</taxon>
        <taxon>Alphaproteobacteria</taxon>
        <taxon>Acetobacterales</taxon>
        <taxon>Roseomonadaceae</taxon>
        <taxon>Humitalea</taxon>
    </lineage>
</organism>
<dbReference type="InterPro" id="IPR005064">
    <property type="entry name" value="BUG"/>
</dbReference>
<proteinExistence type="inferred from homology"/>
<gene>
    <name evidence="3" type="ORF">C8P66_1322</name>
</gene>
<dbReference type="Gene3D" id="3.40.190.150">
    <property type="entry name" value="Bordetella uptake gene, domain 1"/>
    <property type="match status" value="1"/>
</dbReference>
<evidence type="ECO:0000256" key="2">
    <source>
        <dbReference type="SAM" id="SignalP"/>
    </source>
</evidence>
<dbReference type="Proteomes" id="UP000249688">
    <property type="component" value="Unassembled WGS sequence"/>
</dbReference>
<dbReference type="PIRSF" id="PIRSF017082">
    <property type="entry name" value="YflP"/>
    <property type="match status" value="1"/>
</dbReference>
<reference evidence="3 4" key="1">
    <citation type="submission" date="2018-06" db="EMBL/GenBank/DDBJ databases">
        <title>Genomic Encyclopedia of Archaeal and Bacterial Type Strains, Phase II (KMG-II): from individual species to whole genera.</title>
        <authorList>
            <person name="Goeker M."/>
        </authorList>
    </citation>
    <scope>NUCLEOTIDE SEQUENCE [LARGE SCALE GENOMIC DNA]</scope>
    <source>
        <strain evidence="3 4">DSM 24525</strain>
    </source>
</reference>
<keyword evidence="3" id="KW-0675">Receptor</keyword>
<dbReference type="Pfam" id="PF03401">
    <property type="entry name" value="TctC"/>
    <property type="match status" value="1"/>
</dbReference>
<dbReference type="EMBL" id="QKYU01000032">
    <property type="protein sequence ID" value="PZW38919.1"/>
    <property type="molecule type" value="Genomic_DNA"/>
</dbReference>
<evidence type="ECO:0000313" key="3">
    <source>
        <dbReference type="EMBL" id="PZW38919.1"/>
    </source>
</evidence>
<feature type="signal peptide" evidence="2">
    <location>
        <begin position="1"/>
        <end position="32"/>
    </location>
</feature>
<dbReference type="PANTHER" id="PTHR42928">
    <property type="entry name" value="TRICARBOXYLATE-BINDING PROTEIN"/>
    <property type="match status" value="1"/>
</dbReference>
<sequence>MPNALTKKGEGMKQHRRSLLTFAVAGMAPALAAPSIARAQGVWPDRPIRIIVPYPPGGSNDTVARIIQPRLQELLGRSIIVDNRAGASGSVGSNEMSRSAPDGYTWLLANDTLAANDTLLPLPYKVATDFSFCSVLGTCPYALTAHPSLPYRTLADVIAEAKARPDFLSYATTGVGSLAHVAAVLLQQRGDFRMTHVPYRGGGPALQDSLAGHVPLFMSNIVIILPHIRAGALRPIGISTRAESRYLPGLAPFAAQGFPGFEALTYWTLVGPANIPPPIVEKMQQTIAQVLAEPAVQARMAEQGADIVASTPEETRTFLLGQVETWGKVIRDNGISTDS</sequence>
<evidence type="ECO:0000256" key="1">
    <source>
        <dbReference type="ARBA" id="ARBA00006987"/>
    </source>
</evidence>
<keyword evidence="4" id="KW-1185">Reference proteome</keyword>
<dbReference type="CDD" id="cd13578">
    <property type="entry name" value="PBP2_Bug27"/>
    <property type="match status" value="1"/>
</dbReference>
<feature type="chain" id="PRO_5015871544" evidence="2">
    <location>
        <begin position="33"/>
        <end position="339"/>
    </location>
</feature>